<accession>A0A1G2KVR6</accession>
<reference evidence="2 3" key="1">
    <citation type="journal article" date="2016" name="Nat. Commun.">
        <title>Thousands of microbial genomes shed light on interconnected biogeochemical processes in an aquifer system.</title>
        <authorList>
            <person name="Anantharaman K."/>
            <person name="Brown C.T."/>
            <person name="Hug L.A."/>
            <person name="Sharon I."/>
            <person name="Castelle C.J."/>
            <person name="Probst A.J."/>
            <person name="Thomas B.C."/>
            <person name="Singh A."/>
            <person name="Wilkins M.J."/>
            <person name="Karaoz U."/>
            <person name="Brodie E.L."/>
            <person name="Williams K.H."/>
            <person name="Hubbard S.S."/>
            <person name="Banfield J.F."/>
        </authorList>
    </citation>
    <scope>NUCLEOTIDE SEQUENCE [LARGE SCALE GENOMIC DNA]</scope>
</reference>
<comment type="caution">
    <text evidence="2">The sequence shown here is derived from an EMBL/GenBank/DDBJ whole genome shotgun (WGS) entry which is preliminary data.</text>
</comment>
<protein>
    <recommendedName>
        <fullName evidence="1">SUF system FeS cluster assembly SufBD core domain-containing protein</fullName>
    </recommendedName>
</protein>
<evidence type="ECO:0000313" key="2">
    <source>
        <dbReference type="EMBL" id="OHA03274.1"/>
    </source>
</evidence>
<dbReference type="InterPro" id="IPR000825">
    <property type="entry name" value="SUF_FeS_clus_asmbl_SufBD_core"/>
</dbReference>
<dbReference type="Pfam" id="PF01458">
    <property type="entry name" value="SUFBD_core"/>
    <property type="match status" value="1"/>
</dbReference>
<proteinExistence type="predicted"/>
<feature type="domain" description="SUF system FeS cluster assembly SufBD core" evidence="1">
    <location>
        <begin position="42"/>
        <end position="180"/>
    </location>
</feature>
<gene>
    <name evidence="2" type="ORF">A3C92_03320</name>
</gene>
<dbReference type="AlphaFoldDB" id="A0A1G2KVR6"/>
<dbReference type="PANTHER" id="PTHR43575">
    <property type="entry name" value="PROTEIN ABCI7, CHLOROPLASTIC"/>
    <property type="match status" value="1"/>
</dbReference>
<name>A0A1G2KVR6_9BACT</name>
<dbReference type="InterPro" id="IPR037284">
    <property type="entry name" value="SUF_FeS_clus_asmbl_SufBD_sf"/>
</dbReference>
<evidence type="ECO:0000259" key="1">
    <source>
        <dbReference type="Pfam" id="PF01458"/>
    </source>
</evidence>
<dbReference type="SUPFAM" id="SSF101960">
    <property type="entry name" value="Stabilizer of iron transporter SufD"/>
    <property type="match status" value="1"/>
</dbReference>
<dbReference type="PANTHER" id="PTHR43575:SF1">
    <property type="entry name" value="PROTEIN ABCI7, CHLOROPLASTIC"/>
    <property type="match status" value="1"/>
</dbReference>
<dbReference type="InterPro" id="IPR055346">
    <property type="entry name" value="Fe-S_cluster_assembly_SufBD"/>
</dbReference>
<sequence>MLVVAQGEEKTIRLDKRAEEERIKIQEQGSAIVFIEGPRKLTLDILLMGPDASLEVIGRFRGTGKERQEIILRIIQQAPRTSAMIDFRSALSDASFSLFDGLIRVEESAAEARGFLAYKALLLSPSARAKPIPRLEVLTKDVASLGHAASVGKIDQDQLFYLQSRGLPREQAERLTTEGFLAIPKTA</sequence>
<organism evidence="2 3">
    <name type="scientific">Candidatus Sungbacteria bacterium RIFCSPHIGHO2_02_FULL_53_17</name>
    <dbReference type="NCBI Taxonomy" id="1802275"/>
    <lineage>
        <taxon>Bacteria</taxon>
        <taxon>Candidatus Sungiibacteriota</taxon>
    </lineage>
</organism>
<evidence type="ECO:0000313" key="3">
    <source>
        <dbReference type="Proteomes" id="UP000177177"/>
    </source>
</evidence>
<dbReference type="Proteomes" id="UP000177177">
    <property type="component" value="Unassembled WGS sequence"/>
</dbReference>
<dbReference type="GO" id="GO:0016226">
    <property type="term" value="P:iron-sulfur cluster assembly"/>
    <property type="evidence" value="ECO:0007669"/>
    <property type="project" value="InterPro"/>
</dbReference>
<dbReference type="EMBL" id="MHQN01000021">
    <property type="protein sequence ID" value="OHA03274.1"/>
    <property type="molecule type" value="Genomic_DNA"/>
</dbReference>